<evidence type="ECO:0000256" key="2">
    <source>
        <dbReference type="ARBA" id="ARBA00022670"/>
    </source>
</evidence>
<dbReference type="PANTHER" id="PTHR47053">
    <property type="entry name" value="MUREIN DD-ENDOPEPTIDASE MEPH-RELATED"/>
    <property type="match status" value="1"/>
</dbReference>
<gene>
    <name evidence="6" type="ORF">AB2L28_06680</name>
</gene>
<evidence type="ECO:0000256" key="1">
    <source>
        <dbReference type="ARBA" id="ARBA00007074"/>
    </source>
</evidence>
<dbReference type="SUPFAM" id="SSF54001">
    <property type="entry name" value="Cysteine proteinases"/>
    <property type="match status" value="1"/>
</dbReference>
<keyword evidence="3" id="KW-0378">Hydrolase</keyword>
<dbReference type="EMBL" id="JBGGTQ010000003">
    <property type="protein sequence ID" value="MEZ0491921.1"/>
    <property type="molecule type" value="Genomic_DNA"/>
</dbReference>
<dbReference type="InterPro" id="IPR000064">
    <property type="entry name" value="NLP_P60_dom"/>
</dbReference>
<dbReference type="PANTHER" id="PTHR47053:SF1">
    <property type="entry name" value="MUREIN DD-ENDOPEPTIDASE MEPH-RELATED"/>
    <property type="match status" value="1"/>
</dbReference>
<accession>A0ABV4I3Q6</accession>
<evidence type="ECO:0000259" key="5">
    <source>
        <dbReference type="PROSITE" id="PS51935"/>
    </source>
</evidence>
<organism evidence="6 7">
    <name type="scientific">Kineococcus mangrovi</name>
    <dbReference type="NCBI Taxonomy" id="1660183"/>
    <lineage>
        <taxon>Bacteria</taxon>
        <taxon>Bacillati</taxon>
        <taxon>Actinomycetota</taxon>
        <taxon>Actinomycetes</taxon>
        <taxon>Kineosporiales</taxon>
        <taxon>Kineosporiaceae</taxon>
        <taxon>Kineococcus</taxon>
    </lineage>
</organism>
<dbReference type="Gene3D" id="3.90.1720.10">
    <property type="entry name" value="endopeptidase domain like (from Nostoc punctiforme)"/>
    <property type="match status" value="1"/>
</dbReference>
<dbReference type="Pfam" id="PF00877">
    <property type="entry name" value="NLPC_P60"/>
    <property type="match status" value="1"/>
</dbReference>
<protein>
    <submittedName>
        <fullName evidence="6">C40 family peptidase</fullName>
    </submittedName>
</protein>
<dbReference type="InterPro" id="IPR051202">
    <property type="entry name" value="Peptidase_C40"/>
</dbReference>
<dbReference type="PROSITE" id="PS51935">
    <property type="entry name" value="NLPC_P60"/>
    <property type="match status" value="1"/>
</dbReference>
<proteinExistence type="inferred from homology"/>
<dbReference type="InterPro" id="IPR038765">
    <property type="entry name" value="Papain-like_cys_pep_sf"/>
</dbReference>
<comment type="caution">
    <text evidence="6">The sequence shown here is derived from an EMBL/GenBank/DDBJ whole genome shotgun (WGS) entry which is preliminary data.</text>
</comment>
<evidence type="ECO:0000313" key="6">
    <source>
        <dbReference type="EMBL" id="MEZ0491921.1"/>
    </source>
</evidence>
<keyword evidence="7" id="KW-1185">Reference proteome</keyword>
<keyword evidence="2" id="KW-0645">Protease</keyword>
<name>A0ABV4I3Q6_9ACTN</name>
<dbReference type="RefSeq" id="WP_370717976.1">
    <property type="nucleotide sequence ID" value="NZ_JBGGTQ010000003.1"/>
</dbReference>
<sequence>MTTRVQARHRAAVRPLTPLTDLSGSLARTAGGAARTGAVAAAAGGLLAAVALPASAAPAAAPAAVGASTASAVPAAFGATAPGVVSAPATATTLATTATFAAAPAPAPVVVAPVLERGTRTAGPAPAIASSVAESAVALARPAAVEVAAPAPAPAPEPAPAPVPLGQQILSIADDYAGAPYVYGGTTPSGFDCSGYTSYVYRQVGVDIPRTANAQKQAAAGISRGDAVPGDLVFFSNSGGRAYHVGIYAGDNMMWDAPRAGKPVQLRAIWSSAVTFGRLAPTV</sequence>
<feature type="domain" description="NlpC/P60" evidence="5">
    <location>
        <begin position="163"/>
        <end position="283"/>
    </location>
</feature>
<evidence type="ECO:0000313" key="7">
    <source>
        <dbReference type="Proteomes" id="UP001566476"/>
    </source>
</evidence>
<dbReference type="Proteomes" id="UP001566476">
    <property type="component" value="Unassembled WGS sequence"/>
</dbReference>
<keyword evidence="4" id="KW-0788">Thiol protease</keyword>
<evidence type="ECO:0000256" key="4">
    <source>
        <dbReference type="ARBA" id="ARBA00022807"/>
    </source>
</evidence>
<comment type="similarity">
    <text evidence="1">Belongs to the peptidase C40 family.</text>
</comment>
<evidence type="ECO:0000256" key="3">
    <source>
        <dbReference type="ARBA" id="ARBA00022801"/>
    </source>
</evidence>
<reference evidence="6 7" key="1">
    <citation type="submission" date="2024-07" db="EMBL/GenBank/DDBJ databases">
        <authorList>
            <person name="Thanompreechachai J."/>
            <person name="Duangmal K."/>
        </authorList>
    </citation>
    <scope>NUCLEOTIDE SEQUENCE [LARGE SCALE GENOMIC DNA]</scope>
    <source>
        <strain evidence="6 7">TBRC 1896</strain>
    </source>
</reference>